<reference evidence="2 3" key="1">
    <citation type="journal article" date="2011" name="J. Bacteriol.">
        <title>Complete genome sequence of the plant pathogen Ralstonia solanacearum strain Po82.</title>
        <authorList>
            <person name="Xu J."/>
            <person name="Zheng H.J."/>
            <person name="Liu L."/>
            <person name="Pan Z.C."/>
            <person name="Prior P."/>
            <person name="Tang B."/>
            <person name="Xu J.S."/>
            <person name="Zhang H."/>
            <person name="Tian Q."/>
            <person name="Zhang L.Q."/>
            <person name="Feng J."/>
        </authorList>
    </citation>
    <scope>NUCLEOTIDE SEQUENCE [LARGE SCALE GENOMIC DNA]</scope>
    <source>
        <strain evidence="2 3">Po82</strain>
    </source>
</reference>
<evidence type="ECO:0000256" key="1">
    <source>
        <dbReference type="SAM" id="MobiDB-lite"/>
    </source>
</evidence>
<protein>
    <submittedName>
        <fullName evidence="2">Uncharacterized protein</fullName>
    </submittedName>
</protein>
<dbReference type="PATRIC" id="fig|1031711.3.peg.1654"/>
<dbReference type="EMBL" id="CP002819">
    <property type="protein sequence ID" value="AEG68999.1"/>
    <property type="molecule type" value="Genomic_DNA"/>
</dbReference>
<gene>
    <name evidence="2" type="ordered locus">RSPO_c01699</name>
</gene>
<evidence type="ECO:0000313" key="3">
    <source>
        <dbReference type="Proteomes" id="UP000007953"/>
    </source>
</evidence>
<organism evidence="2 3">
    <name type="scientific">Ralstonia solanacearum (strain Po82)</name>
    <dbReference type="NCBI Taxonomy" id="1031711"/>
    <lineage>
        <taxon>Bacteria</taxon>
        <taxon>Pseudomonadati</taxon>
        <taxon>Pseudomonadota</taxon>
        <taxon>Betaproteobacteria</taxon>
        <taxon>Burkholderiales</taxon>
        <taxon>Burkholderiaceae</taxon>
        <taxon>Ralstonia</taxon>
        <taxon>Ralstonia solanacearum species complex</taxon>
    </lineage>
</organism>
<dbReference type="HOGENOM" id="CLU_2370749_0_0_4"/>
<dbReference type="AlphaFoldDB" id="F6G0T0"/>
<feature type="compositionally biased region" description="Basic and acidic residues" evidence="1">
    <location>
        <begin position="1"/>
        <end position="10"/>
    </location>
</feature>
<dbReference type="Proteomes" id="UP000007953">
    <property type="component" value="Chromosome"/>
</dbReference>
<dbReference type="KEGG" id="rsn:RSPO_c01699"/>
<feature type="region of interest" description="Disordered" evidence="1">
    <location>
        <begin position="1"/>
        <end position="95"/>
    </location>
</feature>
<proteinExistence type="predicted"/>
<sequence length="95" mass="10693">MQCTMRRDCTPRPSLANPLERLSVALPHHPKPAPDHAFPAQQADCLSNQKYDARMPEVATDPGGPRYRPRRTGLSAIPHAVPHRSRRRTPPDRTL</sequence>
<evidence type="ECO:0000313" key="2">
    <source>
        <dbReference type="EMBL" id="AEG68999.1"/>
    </source>
</evidence>
<accession>F6G0T0</accession>
<name>F6G0T0_RALS8</name>